<keyword evidence="6 9" id="KW-1133">Transmembrane helix</keyword>
<dbReference type="OrthoDB" id="3572933at2"/>
<reference evidence="10 11" key="1">
    <citation type="submission" date="2018-12" db="EMBL/GenBank/DDBJ databases">
        <authorList>
            <consortium name="Pathogen Informatics"/>
        </authorList>
    </citation>
    <scope>NUCLEOTIDE SEQUENCE [LARGE SCALE GENOMIC DNA]</scope>
    <source>
        <strain evidence="10 11">NCTC10485</strain>
    </source>
</reference>
<evidence type="ECO:0000313" key="10">
    <source>
        <dbReference type="EMBL" id="VEG50794.1"/>
    </source>
</evidence>
<dbReference type="InterPro" id="IPR052157">
    <property type="entry name" value="BCAA_transport_permease"/>
</dbReference>
<evidence type="ECO:0000256" key="9">
    <source>
        <dbReference type="SAM" id="Phobius"/>
    </source>
</evidence>
<evidence type="ECO:0000256" key="6">
    <source>
        <dbReference type="ARBA" id="ARBA00022989"/>
    </source>
</evidence>
<feature type="transmembrane region" description="Helical" evidence="9">
    <location>
        <begin position="191"/>
        <end position="213"/>
    </location>
</feature>
<dbReference type="GO" id="GO:0006865">
    <property type="term" value="P:amino acid transport"/>
    <property type="evidence" value="ECO:0007669"/>
    <property type="project" value="UniProtKB-KW"/>
</dbReference>
<keyword evidence="5" id="KW-0029">Amino-acid transport</keyword>
<dbReference type="GO" id="GO:0005886">
    <property type="term" value="C:plasma membrane"/>
    <property type="evidence" value="ECO:0007669"/>
    <property type="project" value="UniProtKB-SubCell"/>
</dbReference>
<evidence type="ECO:0000256" key="7">
    <source>
        <dbReference type="ARBA" id="ARBA00023136"/>
    </source>
</evidence>
<keyword evidence="7 9" id="KW-0472">Membrane</keyword>
<comment type="subcellular location">
    <subcellularLocation>
        <location evidence="1">Cell membrane</location>
        <topology evidence="1">Multi-pass membrane protein</topology>
    </subcellularLocation>
</comment>
<dbReference type="EMBL" id="LR134355">
    <property type="protein sequence ID" value="VEG50794.1"/>
    <property type="molecule type" value="Genomic_DNA"/>
</dbReference>
<feature type="transmembrane region" description="Helical" evidence="9">
    <location>
        <begin position="137"/>
        <end position="157"/>
    </location>
</feature>
<accession>A0A3S5EIT7</accession>
<organism evidence="10 11">
    <name type="scientific">Mycolicibacterium chitae</name>
    <name type="common">Mycobacterium chitae</name>
    <dbReference type="NCBI Taxonomy" id="1792"/>
    <lineage>
        <taxon>Bacteria</taxon>
        <taxon>Bacillati</taxon>
        <taxon>Actinomycetota</taxon>
        <taxon>Actinomycetes</taxon>
        <taxon>Mycobacteriales</taxon>
        <taxon>Mycobacteriaceae</taxon>
        <taxon>Mycolicibacterium</taxon>
    </lineage>
</organism>
<keyword evidence="3" id="KW-1003">Cell membrane</keyword>
<dbReference type="PANTHER" id="PTHR11795:SF447">
    <property type="entry name" value="ABC TRANSPORTER PERMEASE PROTEIN"/>
    <property type="match status" value="1"/>
</dbReference>
<dbReference type="GO" id="GO:0022857">
    <property type="term" value="F:transmembrane transporter activity"/>
    <property type="evidence" value="ECO:0007669"/>
    <property type="project" value="InterPro"/>
</dbReference>
<feature type="transmembrane region" description="Helical" evidence="9">
    <location>
        <begin position="255"/>
        <end position="276"/>
    </location>
</feature>
<dbReference type="AlphaFoldDB" id="A0A3S5EIT7"/>
<proteinExistence type="inferred from homology"/>
<evidence type="ECO:0000256" key="8">
    <source>
        <dbReference type="ARBA" id="ARBA00037998"/>
    </source>
</evidence>
<feature type="transmembrane region" description="Helical" evidence="9">
    <location>
        <begin position="62"/>
        <end position="85"/>
    </location>
</feature>
<keyword evidence="4 9" id="KW-0812">Transmembrane</keyword>
<evidence type="ECO:0000313" key="11">
    <source>
        <dbReference type="Proteomes" id="UP000282551"/>
    </source>
</evidence>
<evidence type="ECO:0000256" key="3">
    <source>
        <dbReference type="ARBA" id="ARBA00022475"/>
    </source>
</evidence>
<evidence type="ECO:0000256" key="2">
    <source>
        <dbReference type="ARBA" id="ARBA00022448"/>
    </source>
</evidence>
<evidence type="ECO:0000256" key="1">
    <source>
        <dbReference type="ARBA" id="ARBA00004651"/>
    </source>
</evidence>
<feature type="transmembrane region" description="Helical" evidence="9">
    <location>
        <begin position="97"/>
        <end position="117"/>
    </location>
</feature>
<dbReference type="InterPro" id="IPR001851">
    <property type="entry name" value="ABC_transp_permease"/>
</dbReference>
<protein>
    <submittedName>
        <fullName evidence="10">Urea ABC transporter membrane protein</fullName>
    </submittedName>
</protein>
<dbReference type="Pfam" id="PF02653">
    <property type="entry name" value="BPD_transp_2"/>
    <property type="match status" value="1"/>
</dbReference>
<evidence type="ECO:0000256" key="4">
    <source>
        <dbReference type="ARBA" id="ARBA00022692"/>
    </source>
</evidence>
<feature type="transmembrane region" description="Helical" evidence="9">
    <location>
        <begin position="6"/>
        <end position="29"/>
    </location>
</feature>
<keyword evidence="11" id="KW-1185">Reference proteome</keyword>
<name>A0A3S5EIT7_MYCCI</name>
<dbReference type="PANTHER" id="PTHR11795">
    <property type="entry name" value="BRANCHED-CHAIN AMINO ACID TRANSPORT SYSTEM PERMEASE PROTEIN LIVH"/>
    <property type="match status" value="1"/>
</dbReference>
<evidence type="ECO:0000256" key="5">
    <source>
        <dbReference type="ARBA" id="ARBA00022970"/>
    </source>
</evidence>
<dbReference type="CDD" id="cd06582">
    <property type="entry name" value="TM_PBP1_LivH_like"/>
    <property type="match status" value="1"/>
</dbReference>
<dbReference type="Proteomes" id="UP000282551">
    <property type="component" value="Chromosome"/>
</dbReference>
<keyword evidence="2" id="KW-0813">Transport</keyword>
<feature type="transmembrane region" description="Helical" evidence="9">
    <location>
        <begin position="219"/>
        <end position="248"/>
    </location>
</feature>
<gene>
    <name evidence="10" type="primary">livH_7</name>
    <name evidence="10" type="ORF">NCTC10485_05114</name>
</gene>
<sequence>MQWDTVINLALGVGTGISILVLISLGLAVIFGMMGVINFAHGEFLMIGAFTTYSGYSFGLPLPLAMLFGALVAGLLGVVVEQVLVRRLYGRLESTMLATFGLSLVLVQVAVLIWGTSPAGIPTPLGVVSIGRYSVSMYRIVLIVAAVGLLALVWWVFVKTGFGLRARAAALDAETAASVGVNAARTNMWTFGLGGALAGAGGALLAPIVAVSANMGAVYIAQAFMTVVVGGPGVITGTVSAAGLLGTVQRAASDLFAPLIGIAALLVVALVLVRVLPNGISGRLRRDL</sequence>
<comment type="similarity">
    <text evidence="8">Belongs to the binding-protein-dependent transport system permease family. LivHM subfamily.</text>
</comment>